<feature type="region of interest" description="Disordered" evidence="2">
    <location>
        <begin position="1"/>
        <end position="44"/>
    </location>
</feature>
<dbReference type="GO" id="GO:0005634">
    <property type="term" value="C:nucleus"/>
    <property type="evidence" value="ECO:0007669"/>
    <property type="project" value="UniProtKB-SubCell"/>
</dbReference>
<keyword evidence="1" id="KW-0539">Nucleus</keyword>
<dbReference type="PROSITE" id="PS51477">
    <property type="entry name" value="PAH"/>
    <property type="match status" value="1"/>
</dbReference>
<evidence type="ECO:0000256" key="1">
    <source>
        <dbReference type="PROSITE-ProRule" id="PRU00810"/>
    </source>
</evidence>
<keyword evidence="4" id="KW-1185">Reference proteome</keyword>
<comment type="subcellular location">
    <subcellularLocation>
        <location evidence="1">Nucleus</location>
    </subcellularLocation>
</comment>
<organism evidence="3 4">
    <name type="scientific">Zizania palustris</name>
    <name type="common">Northern wild rice</name>
    <dbReference type="NCBI Taxonomy" id="103762"/>
    <lineage>
        <taxon>Eukaryota</taxon>
        <taxon>Viridiplantae</taxon>
        <taxon>Streptophyta</taxon>
        <taxon>Embryophyta</taxon>
        <taxon>Tracheophyta</taxon>
        <taxon>Spermatophyta</taxon>
        <taxon>Magnoliopsida</taxon>
        <taxon>Liliopsida</taxon>
        <taxon>Poales</taxon>
        <taxon>Poaceae</taxon>
        <taxon>BOP clade</taxon>
        <taxon>Oryzoideae</taxon>
        <taxon>Oryzeae</taxon>
        <taxon>Zizaniinae</taxon>
        <taxon>Zizania</taxon>
    </lineage>
</organism>
<dbReference type="EMBL" id="JAAALK010000082">
    <property type="protein sequence ID" value="KAG8086269.1"/>
    <property type="molecule type" value="Genomic_DNA"/>
</dbReference>
<reference evidence="3" key="2">
    <citation type="submission" date="2021-02" db="EMBL/GenBank/DDBJ databases">
        <authorList>
            <person name="Kimball J.A."/>
            <person name="Haas M.W."/>
            <person name="Macchietto M."/>
            <person name="Kono T."/>
            <person name="Duquette J."/>
            <person name="Shao M."/>
        </authorList>
    </citation>
    <scope>NUCLEOTIDE SEQUENCE</scope>
    <source>
        <tissue evidence="3">Fresh leaf tissue</tissue>
    </source>
</reference>
<gene>
    <name evidence="3" type="ORF">GUJ93_ZPchr0010g10300</name>
</gene>
<feature type="compositionally biased region" description="Gly residues" evidence="2">
    <location>
        <begin position="1"/>
        <end position="11"/>
    </location>
</feature>
<dbReference type="Proteomes" id="UP000729402">
    <property type="component" value="Unassembled WGS sequence"/>
</dbReference>
<evidence type="ECO:0000256" key="2">
    <source>
        <dbReference type="SAM" id="MobiDB-lite"/>
    </source>
</evidence>
<accession>A0A8J5WBG6</accession>
<protein>
    <submittedName>
        <fullName evidence="3">Uncharacterized protein</fullName>
    </submittedName>
</protein>
<reference evidence="3" key="1">
    <citation type="journal article" date="2021" name="bioRxiv">
        <title>Whole Genome Assembly and Annotation of Northern Wild Rice, Zizania palustris L., Supports a Whole Genome Duplication in the Zizania Genus.</title>
        <authorList>
            <person name="Haas M."/>
            <person name="Kono T."/>
            <person name="Macchietto M."/>
            <person name="Millas R."/>
            <person name="McGilp L."/>
            <person name="Shao M."/>
            <person name="Duquette J."/>
            <person name="Hirsch C.N."/>
            <person name="Kimball J."/>
        </authorList>
    </citation>
    <scope>NUCLEOTIDE SEQUENCE</scope>
    <source>
        <tissue evidence="3">Fresh leaf tissue</tissue>
    </source>
</reference>
<proteinExistence type="predicted"/>
<name>A0A8J5WBG6_ZIZPA</name>
<dbReference type="GO" id="GO:0006355">
    <property type="term" value="P:regulation of DNA-templated transcription"/>
    <property type="evidence" value="ECO:0007669"/>
    <property type="project" value="InterPro"/>
</dbReference>
<sequence>MASSGDAGGGSPLNRANSGDAGDGSPLKNANSGDAGDGSPSKIAKTYPHRLETMQCLMFIRGELPQIVYRQFISLMLEIGRERNMLIEKCPEMVPKILDGHPRVIEAFQHFIQGRNPLQFNQIQHTLAVKFLKKVKECPDISTDDHDALLKTLVDFNNKTLAREYALQKAREFLRNSPQLLQEFEAYTTGGRRDPLPKEQSCISSNTSRVGNTALGFTPDTNNRLDDIQVKATNDRKDVPQLKCTLDQNHDGSKHSLRHKQTKKIRARIINRREGNHKAHHKETRLNPCCSGVPREKTNYPQKWISVTATIALLATALYQRIA</sequence>
<comment type="caution">
    <text evidence="3">The sequence shown here is derived from an EMBL/GenBank/DDBJ whole genome shotgun (WGS) entry which is preliminary data.</text>
</comment>
<dbReference type="AlphaFoldDB" id="A0A8J5WBG6"/>
<evidence type="ECO:0000313" key="3">
    <source>
        <dbReference type="EMBL" id="KAG8086269.1"/>
    </source>
</evidence>
<dbReference type="InterPro" id="IPR003822">
    <property type="entry name" value="PAH"/>
</dbReference>
<evidence type="ECO:0000313" key="4">
    <source>
        <dbReference type="Proteomes" id="UP000729402"/>
    </source>
</evidence>